<dbReference type="Gene3D" id="2.60.40.10">
    <property type="entry name" value="Immunoglobulins"/>
    <property type="match status" value="2"/>
</dbReference>
<dbReference type="InterPro" id="IPR036179">
    <property type="entry name" value="Ig-like_dom_sf"/>
</dbReference>
<keyword evidence="2" id="KW-0812">Transmembrane</keyword>
<feature type="signal peptide" evidence="9">
    <location>
        <begin position="1"/>
        <end position="27"/>
    </location>
</feature>
<evidence type="ECO:0000256" key="7">
    <source>
        <dbReference type="ARBA" id="ARBA00023157"/>
    </source>
</evidence>
<dbReference type="FunFam" id="2.60.40.10:FF:000491">
    <property type="entry name" value="Immunoglobulin superfamily, member 3"/>
    <property type="match status" value="1"/>
</dbReference>
<evidence type="ECO:0000256" key="6">
    <source>
        <dbReference type="ARBA" id="ARBA00023136"/>
    </source>
</evidence>
<protein>
    <submittedName>
        <fullName evidence="11">Ventral pancreatic 1 long isoform</fullName>
    </submittedName>
</protein>
<evidence type="ECO:0000256" key="8">
    <source>
        <dbReference type="ARBA" id="ARBA00023319"/>
    </source>
</evidence>
<accession>H9LUN0</accession>
<dbReference type="FunFam" id="2.60.40.10:FF:000191">
    <property type="entry name" value="Immunoglobulin superfamily member 3"/>
    <property type="match status" value="1"/>
</dbReference>
<dbReference type="InterPro" id="IPR013106">
    <property type="entry name" value="Ig_V-set"/>
</dbReference>
<feature type="domain" description="Ig-like" evidence="10">
    <location>
        <begin position="22"/>
        <end position="144"/>
    </location>
</feature>
<dbReference type="SMART" id="SM00409">
    <property type="entry name" value="IG"/>
    <property type="match status" value="2"/>
</dbReference>
<evidence type="ECO:0000256" key="2">
    <source>
        <dbReference type="ARBA" id="ARBA00022692"/>
    </source>
</evidence>
<sequence length="337" mass="37937">MSNPLSLMAQLWLLTATYLMCPGEVLSQHQVRVPQGPLHRTEGSSVHLWCNVSHSSAGGFEWSVFPAHSPSQKLQIISSMDPRFSYAVYRERLAVRKEIYLERVGTGTGRLHITNLKARDAGEYECHTPNTEENYYGTYSASVRLTVIPDLLRVLSVSPEWVSVEDHEPLTLGCEVSSGTHYHTHISVTWFRRNKEASHPVLTLSRDFIISAGRSFQWRHQAGEIGLEKVSATLYHLRFTRLHSIDQAEYYCQASEWIQDPDETWYPLTTKRSRATRVQFSSQGAAGSGLTHAKPKAGGEMLSGEMMSAVRSSSFVWAESQTLPIILCLLLLQSWPS</sequence>
<evidence type="ECO:0000259" key="10">
    <source>
        <dbReference type="PROSITE" id="PS50835"/>
    </source>
</evidence>
<comment type="subcellular location">
    <subcellularLocation>
        <location evidence="1">Membrane</location>
        <topology evidence="1">Single-pass type I membrane protein</topology>
    </subcellularLocation>
</comment>
<name>H9LUN0_XENLA</name>
<dbReference type="SMART" id="SM00406">
    <property type="entry name" value="IGv"/>
    <property type="match status" value="2"/>
</dbReference>
<dbReference type="EMBL" id="JF439311">
    <property type="protein sequence ID" value="AEN04251.1"/>
    <property type="molecule type" value="mRNA"/>
</dbReference>
<dbReference type="PANTHER" id="PTHR12207">
    <property type="entry name" value="V-SET AND TRANSMEMBRANE DOMAIN-CONTAINING PROTEIN"/>
    <property type="match status" value="1"/>
</dbReference>
<keyword evidence="6" id="KW-0472">Membrane</keyword>
<evidence type="ECO:0000256" key="3">
    <source>
        <dbReference type="ARBA" id="ARBA00022729"/>
    </source>
</evidence>
<evidence type="ECO:0000256" key="4">
    <source>
        <dbReference type="ARBA" id="ARBA00022737"/>
    </source>
</evidence>
<feature type="domain" description="Ig-like" evidence="10">
    <location>
        <begin position="149"/>
        <end position="255"/>
    </location>
</feature>
<feature type="chain" id="PRO_5003622654" evidence="9">
    <location>
        <begin position="28"/>
        <end position="337"/>
    </location>
</feature>
<evidence type="ECO:0000256" key="1">
    <source>
        <dbReference type="ARBA" id="ARBA00004479"/>
    </source>
</evidence>
<keyword evidence="4" id="KW-0677">Repeat</keyword>
<dbReference type="InterPro" id="IPR007110">
    <property type="entry name" value="Ig-like_dom"/>
</dbReference>
<dbReference type="InterPro" id="IPR013783">
    <property type="entry name" value="Ig-like_fold"/>
</dbReference>
<dbReference type="InterPro" id="IPR003599">
    <property type="entry name" value="Ig_sub"/>
</dbReference>
<evidence type="ECO:0000256" key="5">
    <source>
        <dbReference type="ARBA" id="ARBA00022989"/>
    </source>
</evidence>
<reference evidence="11" key="1">
    <citation type="journal article" date="2012" name="Proc. Natl. Acad. Sci. U.S.A.">
        <title>Homeoprotein hhex-induced conversion of intestinal to ventral pancreatic precursors results in the formation of giant pancreata in Xenopus embryos.</title>
        <authorList>
            <person name="Zhao H."/>
            <person name="Han D."/>
            <person name="Dawid I.B."/>
            <person name="Pieler T."/>
            <person name="Chen Y."/>
        </authorList>
    </citation>
    <scope>NUCLEOTIDE SEQUENCE</scope>
</reference>
<keyword evidence="5" id="KW-1133">Transmembrane helix</keyword>
<keyword evidence="8" id="KW-0393">Immunoglobulin domain</keyword>
<dbReference type="GO" id="GO:0016020">
    <property type="term" value="C:membrane"/>
    <property type="evidence" value="ECO:0007669"/>
    <property type="project" value="UniProtKB-SubCell"/>
</dbReference>
<dbReference type="PANTHER" id="PTHR12207:SF21">
    <property type="entry name" value="IMMUNOGLOBULIN SUPERFAMILY MEMBER 3"/>
    <property type="match status" value="1"/>
</dbReference>
<dbReference type="PROSITE" id="PS50835">
    <property type="entry name" value="IG_LIKE"/>
    <property type="match status" value="2"/>
</dbReference>
<proteinExistence type="evidence at transcript level"/>
<evidence type="ECO:0000256" key="9">
    <source>
        <dbReference type="SAM" id="SignalP"/>
    </source>
</evidence>
<keyword evidence="3 9" id="KW-0732">Signal</keyword>
<gene>
    <name evidence="11" type="primary">vpp1</name>
</gene>
<dbReference type="InterPro" id="IPR051102">
    <property type="entry name" value="IgSF_V-set/TM_domain"/>
</dbReference>
<evidence type="ECO:0000313" key="11">
    <source>
        <dbReference type="EMBL" id="AEN04251.1"/>
    </source>
</evidence>
<keyword evidence="7" id="KW-1015">Disulfide bond</keyword>
<dbReference type="Pfam" id="PF07686">
    <property type="entry name" value="V-set"/>
    <property type="match status" value="2"/>
</dbReference>
<organism evidence="11">
    <name type="scientific">Xenopus laevis</name>
    <name type="common">African clawed frog</name>
    <dbReference type="NCBI Taxonomy" id="8355"/>
    <lineage>
        <taxon>Eukaryota</taxon>
        <taxon>Metazoa</taxon>
        <taxon>Chordata</taxon>
        <taxon>Craniata</taxon>
        <taxon>Vertebrata</taxon>
        <taxon>Euteleostomi</taxon>
        <taxon>Amphibia</taxon>
        <taxon>Batrachia</taxon>
        <taxon>Anura</taxon>
        <taxon>Pipoidea</taxon>
        <taxon>Pipidae</taxon>
        <taxon>Xenopodinae</taxon>
        <taxon>Xenopus</taxon>
        <taxon>Xenopus</taxon>
    </lineage>
</organism>
<dbReference type="SUPFAM" id="SSF48726">
    <property type="entry name" value="Immunoglobulin"/>
    <property type="match status" value="2"/>
</dbReference>
<dbReference type="AlphaFoldDB" id="H9LUN0"/>